<dbReference type="Gene3D" id="3.10.310.50">
    <property type="match status" value="1"/>
</dbReference>
<comment type="caution">
    <text evidence="2">The sequence shown here is derived from an EMBL/GenBank/DDBJ whole genome shotgun (WGS) entry which is preliminary data.</text>
</comment>
<dbReference type="RefSeq" id="WP_133768109.1">
    <property type="nucleotide sequence ID" value="NZ_SNZR01000011.1"/>
</dbReference>
<evidence type="ECO:0000313" key="2">
    <source>
        <dbReference type="EMBL" id="TDR93079.1"/>
    </source>
</evidence>
<evidence type="ECO:0000256" key="1">
    <source>
        <dbReference type="SAM" id="Phobius"/>
    </source>
</evidence>
<sequence length="200" mass="21627">MLKPSERDRIEQAVRDAESGTAGEIVVVLARQAGRYKTEPLVYALLCALIAPWPLLFLTQLSAARIFTLQATIAALVLALASLLGPLAVPPALRRLRARTAAAREFASRGMADTRGRTGILLYVALAEHYAEVVGDLTIAERVDEAEWKGVIEALVEEMASDNTVDAIAVAVERIGAILSRHVPPEADDRDELPNRVVIV</sequence>
<dbReference type="PANTHER" id="PTHR30373:SF8">
    <property type="entry name" value="BLL7265 PROTEIN"/>
    <property type="match status" value="1"/>
</dbReference>
<reference evidence="2 3" key="1">
    <citation type="submission" date="2019-03" db="EMBL/GenBank/DDBJ databases">
        <title>Genomic Encyclopedia of Type Strains, Phase IV (KMG-IV): sequencing the most valuable type-strain genomes for metagenomic binning, comparative biology and taxonomic classification.</title>
        <authorList>
            <person name="Goeker M."/>
        </authorList>
    </citation>
    <scope>NUCLEOTIDE SEQUENCE [LARGE SCALE GENOMIC DNA]</scope>
    <source>
        <strain evidence="2 3">DSM 25903</strain>
    </source>
</reference>
<dbReference type="OrthoDB" id="5825388at2"/>
<name>A0A4V3DYR3_9HYPH</name>
<keyword evidence="3" id="KW-1185">Reference proteome</keyword>
<keyword evidence="1" id="KW-0812">Transmembrane</keyword>
<proteinExistence type="predicted"/>
<gene>
    <name evidence="2" type="ORF">EV668_0331</name>
</gene>
<dbReference type="EMBL" id="SNZR01000011">
    <property type="protein sequence ID" value="TDR93079.1"/>
    <property type="molecule type" value="Genomic_DNA"/>
</dbReference>
<dbReference type="AlphaFoldDB" id="A0A4V3DYR3"/>
<dbReference type="Proteomes" id="UP000295122">
    <property type="component" value="Unassembled WGS sequence"/>
</dbReference>
<evidence type="ECO:0000313" key="3">
    <source>
        <dbReference type="Proteomes" id="UP000295122"/>
    </source>
</evidence>
<keyword evidence="1" id="KW-0472">Membrane</keyword>
<feature type="transmembrane region" description="Helical" evidence="1">
    <location>
        <begin position="41"/>
        <end position="61"/>
    </location>
</feature>
<organism evidence="2 3">
    <name type="scientific">Enterovirga rhinocerotis</name>
    <dbReference type="NCBI Taxonomy" id="1339210"/>
    <lineage>
        <taxon>Bacteria</taxon>
        <taxon>Pseudomonadati</taxon>
        <taxon>Pseudomonadota</taxon>
        <taxon>Alphaproteobacteria</taxon>
        <taxon>Hyphomicrobiales</taxon>
        <taxon>Methylobacteriaceae</taxon>
        <taxon>Enterovirga</taxon>
    </lineage>
</organism>
<accession>A0A4V3DYR3</accession>
<keyword evidence="1" id="KW-1133">Transmembrane helix</keyword>
<protein>
    <submittedName>
        <fullName evidence="2">Putative membrane protein</fullName>
    </submittedName>
</protein>
<dbReference type="PANTHER" id="PTHR30373">
    <property type="entry name" value="UPF0603 PROTEIN YGCG"/>
    <property type="match status" value="1"/>
</dbReference>
<feature type="transmembrane region" description="Helical" evidence="1">
    <location>
        <begin position="67"/>
        <end position="89"/>
    </location>
</feature>